<dbReference type="STRING" id="1308866.J416_05118"/>
<dbReference type="GO" id="GO:0051539">
    <property type="term" value="F:4 iron, 4 sulfur cluster binding"/>
    <property type="evidence" value="ECO:0007669"/>
    <property type="project" value="UniProtKB-KW"/>
</dbReference>
<dbReference type="InterPro" id="IPR001080">
    <property type="entry name" value="3Fe4S_ferredoxin"/>
</dbReference>
<dbReference type="Pfam" id="PF13370">
    <property type="entry name" value="Fer4_13"/>
    <property type="match status" value="1"/>
</dbReference>
<comment type="function">
    <text evidence="8">Ferredoxins are iron-sulfur proteins that transfer electrons in a wide variety of metabolic reactions.</text>
</comment>
<dbReference type="GO" id="GO:0005506">
    <property type="term" value="F:iron ion binding"/>
    <property type="evidence" value="ECO:0007669"/>
    <property type="project" value="UniProtKB-UniRule"/>
</dbReference>
<evidence type="ECO:0000313" key="12">
    <source>
        <dbReference type="Proteomes" id="UP000012283"/>
    </source>
</evidence>
<evidence type="ECO:0000259" key="10">
    <source>
        <dbReference type="PROSITE" id="PS51379"/>
    </source>
</evidence>
<dbReference type="Gene3D" id="3.30.70.20">
    <property type="match status" value="1"/>
</dbReference>
<gene>
    <name evidence="11" type="ORF">J416_05118</name>
</gene>
<keyword evidence="2 8" id="KW-0813">Transport</keyword>
<dbReference type="AlphaFoldDB" id="N4WAP3"/>
<dbReference type="eggNOG" id="COG1141">
    <property type="taxonomic scope" value="Bacteria"/>
</dbReference>
<comment type="caution">
    <text evidence="11">The sequence shown here is derived from an EMBL/GenBank/DDBJ whole genome shotgun (WGS) entry which is preliminary data.</text>
</comment>
<comment type="cofactor">
    <cofactor evidence="1">
        <name>[4Fe-4S] cluster</name>
        <dbReference type="ChEBI" id="CHEBI:49883"/>
    </cofactor>
</comment>
<evidence type="ECO:0000256" key="6">
    <source>
        <dbReference type="ARBA" id="ARBA00023004"/>
    </source>
</evidence>
<evidence type="ECO:0000256" key="2">
    <source>
        <dbReference type="ARBA" id="ARBA00022448"/>
    </source>
</evidence>
<evidence type="ECO:0000256" key="3">
    <source>
        <dbReference type="ARBA" id="ARBA00022485"/>
    </source>
</evidence>
<protein>
    <recommendedName>
        <fullName evidence="8">Ferredoxin</fullName>
    </recommendedName>
</protein>
<feature type="region of interest" description="Disordered" evidence="9">
    <location>
        <begin position="56"/>
        <end position="79"/>
    </location>
</feature>
<dbReference type="PRINTS" id="PR00352">
    <property type="entry name" value="3FE4SFRDOXIN"/>
</dbReference>
<dbReference type="PROSITE" id="PS51379">
    <property type="entry name" value="4FE4S_FER_2"/>
    <property type="match status" value="1"/>
</dbReference>
<keyword evidence="4 8" id="KW-0479">Metal-binding</keyword>
<evidence type="ECO:0000256" key="5">
    <source>
        <dbReference type="ARBA" id="ARBA00022982"/>
    </source>
</evidence>
<dbReference type="InterPro" id="IPR017896">
    <property type="entry name" value="4Fe4S_Fe-S-bd"/>
</dbReference>
<evidence type="ECO:0000256" key="1">
    <source>
        <dbReference type="ARBA" id="ARBA00001966"/>
    </source>
</evidence>
<dbReference type="SUPFAM" id="SSF54862">
    <property type="entry name" value="4Fe-4S ferredoxins"/>
    <property type="match status" value="1"/>
</dbReference>
<dbReference type="GO" id="GO:0009055">
    <property type="term" value="F:electron transfer activity"/>
    <property type="evidence" value="ECO:0007669"/>
    <property type="project" value="UniProtKB-UniRule"/>
</dbReference>
<evidence type="ECO:0000256" key="8">
    <source>
        <dbReference type="RuleBase" id="RU368020"/>
    </source>
</evidence>
<dbReference type="OrthoDB" id="9801085at2"/>
<dbReference type="PATRIC" id="fig|1308866.3.peg.1034"/>
<evidence type="ECO:0000256" key="9">
    <source>
        <dbReference type="SAM" id="MobiDB-lite"/>
    </source>
</evidence>
<dbReference type="EMBL" id="APML01000019">
    <property type="protein sequence ID" value="ENH97368.1"/>
    <property type="molecule type" value="Genomic_DNA"/>
</dbReference>
<dbReference type="PANTHER" id="PTHR39163:SF1">
    <property type="entry name" value="FERREDOXIN"/>
    <property type="match status" value="1"/>
</dbReference>
<evidence type="ECO:0000256" key="4">
    <source>
        <dbReference type="ARBA" id="ARBA00022723"/>
    </source>
</evidence>
<dbReference type="Proteomes" id="UP000012283">
    <property type="component" value="Unassembled WGS sequence"/>
</dbReference>
<keyword evidence="6 8" id="KW-0408">Iron</keyword>
<proteinExistence type="predicted"/>
<dbReference type="PANTHER" id="PTHR39163">
    <property type="entry name" value="FERREDOXIN"/>
    <property type="match status" value="1"/>
</dbReference>
<dbReference type="RefSeq" id="WP_003466226.1">
    <property type="nucleotide sequence ID" value="NZ_APML01000019.1"/>
</dbReference>
<keyword evidence="5 8" id="KW-0249">Electron transport</keyword>
<keyword evidence="3" id="KW-0004">4Fe-4S</keyword>
<name>N4WAP3_9BACI</name>
<sequence length="79" mass="8741">MRYYTWIVQDTCIACGVCGACAPEVFDYDDEGIAYGYHDNNRGNTPIANDMIEEVQDAEESCPTGSVQISKKPKPDDKS</sequence>
<evidence type="ECO:0000256" key="7">
    <source>
        <dbReference type="ARBA" id="ARBA00023014"/>
    </source>
</evidence>
<accession>N4WAP3</accession>
<reference evidence="11 12" key="1">
    <citation type="submission" date="2013-03" db="EMBL/GenBank/DDBJ databases">
        <title>Draft genome sequence of Gracibacillus halophilus YIM-C55.5, a moderately halophilic and thermophilic organism from the Xiaochaidamu salt lake.</title>
        <authorList>
            <person name="Sugumar T."/>
            <person name="Polireddy D.R."/>
            <person name="Antony A."/>
            <person name="Madhava Y.R."/>
            <person name="Sivakumar N."/>
        </authorList>
    </citation>
    <scope>NUCLEOTIDE SEQUENCE [LARGE SCALE GENOMIC DNA]</scope>
    <source>
        <strain evidence="11 12">YIM-C55.5</strain>
    </source>
</reference>
<organism evidence="11 12">
    <name type="scientific">Gracilibacillus halophilus YIM-C55.5</name>
    <dbReference type="NCBI Taxonomy" id="1308866"/>
    <lineage>
        <taxon>Bacteria</taxon>
        <taxon>Bacillati</taxon>
        <taxon>Bacillota</taxon>
        <taxon>Bacilli</taxon>
        <taxon>Bacillales</taxon>
        <taxon>Bacillaceae</taxon>
        <taxon>Gracilibacillus</taxon>
    </lineage>
</organism>
<dbReference type="InterPro" id="IPR052395">
    <property type="entry name" value="ET_Ferredoxin"/>
</dbReference>
<keyword evidence="12" id="KW-1185">Reference proteome</keyword>
<keyword evidence="7 8" id="KW-0411">Iron-sulfur</keyword>
<feature type="domain" description="4Fe-4S ferredoxin-type" evidence="10">
    <location>
        <begin position="3"/>
        <end position="31"/>
    </location>
</feature>
<evidence type="ECO:0000313" key="11">
    <source>
        <dbReference type="EMBL" id="ENH97368.1"/>
    </source>
</evidence>